<protein>
    <recommendedName>
        <fullName evidence="3">Sushi domain-containing protein</fullName>
    </recommendedName>
</protein>
<evidence type="ECO:0000313" key="2">
    <source>
        <dbReference type="Proteomes" id="UP001432027"/>
    </source>
</evidence>
<accession>A0AAV5TJH2</accession>
<comment type="caution">
    <text evidence="1">The sequence shown here is derived from an EMBL/GenBank/DDBJ whole genome shotgun (WGS) entry which is preliminary data.</text>
</comment>
<reference evidence="1" key="1">
    <citation type="submission" date="2023-10" db="EMBL/GenBank/DDBJ databases">
        <title>Genome assembly of Pristionchus species.</title>
        <authorList>
            <person name="Yoshida K."/>
            <person name="Sommer R.J."/>
        </authorList>
    </citation>
    <scope>NUCLEOTIDE SEQUENCE</scope>
    <source>
        <strain evidence="1">RS0144</strain>
    </source>
</reference>
<organism evidence="1 2">
    <name type="scientific">Pristionchus entomophagus</name>
    <dbReference type="NCBI Taxonomy" id="358040"/>
    <lineage>
        <taxon>Eukaryota</taxon>
        <taxon>Metazoa</taxon>
        <taxon>Ecdysozoa</taxon>
        <taxon>Nematoda</taxon>
        <taxon>Chromadorea</taxon>
        <taxon>Rhabditida</taxon>
        <taxon>Rhabditina</taxon>
        <taxon>Diplogasteromorpha</taxon>
        <taxon>Diplogasteroidea</taxon>
        <taxon>Neodiplogasteridae</taxon>
        <taxon>Pristionchus</taxon>
    </lineage>
</organism>
<name>A0AAV5TJH2_9BILA</name>
<proteinExistence type="predicted"/>
<keyword evidence="2" id="KW-1185">Reference proteome</keyword>
<dbReference type="Proteomes" id="UP001432027">
    <property type="component" value="Unassembled WGS sequence"/>
</dbReference>
<sequence length="484" mass="51766">MNLISCKQNSWIASSTSNMSTVPVQSALGWISTSCIPSPTMTTCDASKYTTFDCDGCDKTKIVPLPSTKGRCVLACDKGYRLVALDESHAVIRAQEAVLQQQWKAIMVDSSSAKFSCEPATTIVVPPKATPPVCGCTYSLKECANCDNSQLIGRHDGSGTCTISCSPGYQLVSEGSVDGGALTAVTCHAYRWKGRSASLSNPFASFSPTLSCVRTESAKCLSTYSPLSSCTTCDGTKLRPLSTWKQCQLGCATGFRLVVNSANFLTSKQRYTEITAADNKWSGLLLDGTLSSLTALFVNCEPDVPTKSLANCGCPYKNQGAFPSKLVSRTVWTNGGNCELICEPGYYLQISCEPDTYPEPPSPFIKGGPAKPCEYCKQPKDEPNCPPGKSCVRGSLPLWKTTAGCMQARCKSQRAMQINRNGAWITADGLNCEANGSWTTTSGVALTADVAVTCDAKTGGNDTLIEVIYNIYRKGNTLEALRLN</sequence>
<evidence type="ECO:0000313" key="1">
    <source>
        <dbReference type="EMBL" id="GMS94557.1"/>
    </source>
</evidence>
<dbReference type="EMBL" id="BTSX01000004">
    <property type="protein sequence ID" value="GMS94557.1"/>
    <property type="molecule type" value="Genomic_DNA"/>
</dbReference>
<dbReference type="PROSITE" id="PS51257">
    <property type="entry name" value="PROKAR_LIPOPROTEIN"/>
    <property type="match status" value="1"/>
</dbReference>
<gene>
    <name evidence="1" type="ORF">PENTCL1PPCAC_16732</name>
</gene>
<dbReference type="AlphaFoldDB" id="A0AAV5TJH2"/>
<evidence type="ECO:0008006" key="3">
    <source>
        <dbReference type="Google" id="ProtNLM"/>
    </source>
</evidence>